<comment type="caution">
    <text evidence="5">The sequence shown here is derived from an EMBL/GenBank/DDBJ whole genome shotgun (WGS) entry which is preliminary data.</text>
</comment>
<keyword evidence="1" id="KW-0133">Cell shape</keyword>
<evidence type="ECO:0000256" key="3">
    <source>
        <dbReference type="SAM" id="SignalP"/>
    </source>
</evidence>
<keyword evidence="6" id="KW-1185">Reference proteome</keyword>
<dbReference type="InterPro" id="IPR005490">
    <property type="entry name" value="LD_TPept_cat_dom"/>
</dbReference>
<keyword evidence="3" id="KW-0732">Signal</keyword>
<proteinExistence type="predicted"/>
<feature type="region of interest" description="Disordered" evidence="2">
    <location>
        <begin position="227"/>
        <end position="246"/>
    </location>
</feature>
<dbReference type="EMBL" id="JAVRFF010000013">
    <property type="protein sequence ID" value="MDT0473194.1"/>
    <property type="molecule type" value="Genomic_DNA"/>
</dbReference>
<evidence type="ECO:0000259" key="4">
    <source>
        <dbReference type="PROSITE" id="PS52029"/>
    </source>
</evidence>
<dbReference type="PANTHER" id="PTHR38589">
    <property type="entry name" value="BLR0621 PROTEIN"/>
    <property type="match status" value="1"/>
</dbReference>
<protein>
    <submittedName>
        <fullName evidence="5">L,D-transpeptidase family protein</fullName>
    </submittedName>
</protein>
<keyword evidence="1" id="KW-0961">Cell wall biogenesis/degradation</keyword>
<feature type="active site" description="Proton donor/acceptor" evidence="1">
    <location>
        <position position="250"/>
    </location>
</feature>
<keyword evidence="1" id="KW-0573">Peptidoglycan synthesis</keyword>
<feature type="active site" description="Nucleophile" evidence="1">
    <location>
        <position position="260"/>
    </location>
</feature>
<feature type="compositionally biased region" description="Low complexity" evidence="2">
    <location>
        <begin position="66"/>
        <end position="97"/>
    </location>
</feature>
<evidence type="ECO:0000313" key="6">
    <source>
        <dbReference type="Proteomes" id="UP001180489"/>
    </source>
</evidence>
<evidence type="ECO:0000256" key="1">
    <source>
        <dbReference type="PROSITE-ProRule" id="PRU01373"/>
    </source>
</evidence>
<feature type="domain" description="L,D-TPase catalytic" evidence="4">
    <location>
        <begin position="126"/>
        <end position="285"/>
    </location>
</feature>
<feature type="signal peptide" evidence="3">
    <location>
        <begin position="1"/>
        <end position="25"/>
    </location>
</feature>
<organism evidence="5 6">
    <name type="scientific">Streptomyces hintoniae</name>
    <dbReference type="NCBI Taxonomy" id="3075521"/>
    <lineage>
        <taxon>Bacteria</taxon>
        <taxon>Bacillati</taxon>
        <taxon>Actinomycetota</taxon>
        <taxon>Actinomycetes</taxon>
        <taxon>Kitasatosporales</taxon>
        <taxon>Streptomycetaceae</taxon>
        <taxon>Streptomyces</taxon>
    </lineage>
</organism>
<feature type="chain" id="PRO_5046314858" evidence="3">
    <location>
        <begin position="26"/>
        <end position="293"/>
    </location>
</feature>
<feature type="region of interest" description="Disordered" evidence="2">
    <location>
        <begin position="29"/>
        <end position="113"/>
    </location>
</feature>
<dbReference type="RefSeq" id="WP_311635197.1">
    <property type="nucleotide sequence ID" value="NZ_JAVRFF010000013.1"/>
</dbReference>
<name>A0ABU2UIU8_9ACTN</name>
<dbReference type="Pfam" id="PF03734">
    <property type="entry name" value="YkuD"/>
    <property type="match status" value="1"/>
</dbReference>
<dbReference type="PROSITE" id="PS51257">
    <property type="entry name" value="PROKAR_LIPOPROTEIN"/>
    <property type="match status" value="1"/>
</dbReference>
<evidence type="ECO:0000256" key="2">
    <source>
        <dbReference type="SAM" id="MobiDB-lite"/>
    </source>
</evidence>
<comment type="pathway">
    <text evidence="1">Cell wall biogenesis; peptidoglycan biosynthesis.</text>
</comment>
<feature type="compositionally biased region" description="Low complexity" evidence="2">
    <location>
        <begin position="38"/>
        <end position="57"/>
    </location>
</feature>
<dbReference type="Proteomes" id="UP001180489">
    <property type="component" value="Unassembled WGS sequence"/>
</dbReference>
<dbReference type="PANTHER" id="PTHR38589:SF1">
    <property type="entry name" value="BLR0621 PROTEIN"/>
    <property type="match status" value="1"/>
</dbReference>
<evidence type="ECO:0000313" key="5">
    <source>
        <dbReference type="EMBL" id="MDT0473194.1"/>
    </source>
</evidence>
<dbReference type="PROSITE" id="PS52029">
    <property type="entry name" value="LD_TPASE"/>
    <property type="match status" value="1"/>
</dbReference>
<gene>
    <name evidence="5" type="ORF">RM863_13755</name>
</gene>
<sequence length="293" mass="30023">MHNALRATIATAVAGTLLTVLTACGHDGPARHTGPAPGAGDISDASGTSGTSSTSGTTGTGGTSGTTGASGTSGTTGTRRGKAGATGTPATAPATASNAVPGQLPGIGGRLRHRIPADSRQVVAVYGSGRDSADSTVVLYTRQGATWTRVHSWPAHNGKEGWTADHHEGDKRSPVGVFTLTDAGGVLADPGARLPYTRSASFAAPRWWDRSHWHDFDYVIAIDYNRVKGSPPDDPTRPDGESKGGGIWLHMDHGSGTSGCVSLSEEGMRSLLRTLDPDRHPVVVMGDKASLTA</sequence>
<accession>A0ABU2UIU8</accession>
<reference evidence="5" key="1">
    <citation type="submission" date="2024-05" db="EMBL/GenBank/DDBJ databases">
        <title>30 novel species of actinomycetes from the DSMZ collection.</title>
        <authorList>
            <person name="Nouioui I."/>
        </authorList>
    </citation>
    <scope>NUCLEOTIDE SEQUENCE</scope>
    <source>
        <strain evidence="5">DSM 41014</strain>
    </source>
</reference>